<keyword evidence="3" id="KW-1185">Reference proteome</keyword>
<organism evidence="2 3">
    <name type="scientific">Leishmania mexicana (strain MHOM/GT/2001/U1103)</name>
    <dbReference type="NCBI Taxonomy" id="929439"/>
    <lineage>
        <taxon>Eukaryota</taxon>
        <taxon>Discoba</taxon>
        <taxon>Euglenozoa</taxon>
        <taxon>Kinetoplastea</taxon>
        <taxon>Metakinetoplastina</taxon>
        <taxon>Trypanosomatida</taxon>
        <taxon>Trypanosomatidae</taxon>
        <taxon>Leishmaniinae</taxon>
        <taxon>Leishmania</taxon>
    </lineage>
</organism>
<dbReference type="EMBL" id="FR799582">
    <property type="protein sequence ID" value="CBZ28860.1"/>
    <property type="molecule type" value="Genomic_DNA"/>
</dbReference>
<dbReference type="KEGG" id="lmi:LMXM_29_1840"/>
<sequence length="821" mass="84205">MSQSSLGSSTASERALAPSSTHRAAVPVACSSSSGTELEDTTATTLATTSASACSLADGDADASASPVLRDDSWSRAAPLSDPSTVTTTIAAATDAPCQTREVLPGLQPLPNIDTAQLCGLISNATGTASKSCAVPPQTTLPAPLSPSHDDPADMLAAPRSSPPRAPSSAASSSIANDASTSQQGVAVSLPTVALAPSQESPVPFVPAVAADQEHHSDIPGPSSAAASSTMSASSPLSQPRATAEATRIVACGYAEPTTREERFRLSLSPSSEDTVTPPPMCGAAASIGGQSATHSLSATRRALDAMTASTPEEDRVAVQLPSAGNGDRCVSGGGVLVGTTEARLALDDAARAEPALSLSSVAVKVNPGAGLQPEGGASFEAPQKTTPLPTPPADASEKLTIPTESMNSDMGGARQDGNDDCHWRMVSAEPPVTQKPGKAPPASRKRRRAALAGSSRQQPRPVPWTGRGAKVAEEVEPALPLPAQPESDLLPATAAADEEICHACTLIKARAPAAVSAAVRGSGGEVVPEEKRLTVLRPPGVAQERDAGDVDVCAFTVSNTPEALPADAHQYDLRRVRTGYGEQAEPTEDSCQTETPVVVSSGTAAPVTSPPSSVATGASTAAALTTATPLPVSSLTTENCTSTAAVHNAKPKRGHRGAQGTAAASRKDSGPGVLAKEVGAPAASLPASSRPVLNLAGVNVQALLAEGTDPPPLYTRRQRRTRRRSTLAEDHPLFAEHRDLWEHDTAGRIFPRAPFASDADVLNSLTEWTDSPASVYARLLWRYAPALFVNLAMHDSDATPFGKVESKVETAARVKQEKME</sequence>
<feature type="region of interest" description="Disordered" evidence="1">
    <location>
        <begin position="57"/>
        <end position="82"/>
    </location>
</feature>
<feature type="region of interest" description="Disordered" evidence="1">
    <location>
        <begin position="129"/>
        <end position="185"/>
    </location>
</feature>
<feature type="compositionally biased region" description="Polar residues" evidence="1">
    <location>
        <begin position="129"/>
        <end position="141"/>
    </location>
</feature>
<reference evidence="2 3" key="1">
    <citation type="journal article" date="2011" name="Genome Res.">
        <title>Chromosome and gene copy number variation allow major structural change between species and strains of Leishmania.</title>
        <authorList>
            <person name="Rogers M.B."/>
            <person name="Hilley J.D."/>
            <person name="Dickens N.J."/>
            <person name="Wilkes J."/>
            <person name="Bates P.A."/>
            <person name="Depledge D.P."/>
            <person name="Harris D."/>
            <person name="Her Y."/>
            <person name="Herzyk P."/>
            <person name="Imamura H."/>
            <person name="Otto T.D."/>
            <person name="Sanders M."/>
            <person name="Seeger K."/>
            <person name="Dujardin J.C."/>
            <person name="Berriman M."/>
            <person name="Smith D.F."/>
            <person name="Hertz-Fowler C."/>
            <person name="Mottram J.C."/>
        </authorList>
    </citation>
    <scope>NUCLEOTIDE SEQUENCE [LARGE SCALE GENOMIC DNA]</scope>
    <source>
        <strain evidence="2 3">MHOM/GT/2001/U1103</strain>
    </source>
</reference>
<dbReference type="OMA" id="WEHDTAG"/>
<feature type="region of interest" description="Disordered" evidence="1">
    <location>
        <begin position="205"/>
        <end position="245"/>
    </location>
</feature>
<dbReference type="PhylomeDB" id="E9B0V5"/>
<feature type="region of interest" description="Disordered" evidence="1">
    <location>
        <begin position="645"/>
        <end position="674"/>
    </location>
</feature>
<dbReference type="AlphaFoldDB" id="E9B0V5"/>
<feature type="compositionally biased region" description="Low complexity" evidence="1">
    <location>
        <begin position="57"/>
        <end position="66"/>
    </location>
</feature>
<feature type="compositionally biased region" description="Polar residues" evidence="1">
    <location>
        <begin position="1"/>
        <end position="22"/>
    </location>
</feature>
<feature type="region of interest" description="Disordered" evidence="1">
    <location>
        <begin position="581"/>
        <end position="616"/>
    </location>
</feature>
<dbReference type="GeneID" id="13451621"/>
<evidence type="ECO:0000256" key="1">
    <source>
        <dbReference type="SAM" id="MobiDB-lite"/>
    </source>
</evidence>
<feature type="region of interest" description="Disordered" evidence="1">
    <location>
        <begin position="373"/>
        <end position="466"/>
    </location>
</feature>
<dbReference type="RefSeq" id="XP_003877327.1">
    <property type="nucleotide sequence ID" value="XM_003877278.1"/>
</dbReference>
<dbReference type="VEuPathDB" id="TriTrypDB:LmxM.29.1840"/>
<feature type="compositionally biased region" description="Polar residues" evidence="1">
    <location>
        <begin position="175"/>
        <end position="185"/>
    </location>
</feature>
<feature type="compositionally biased region" description="Low complexity" evidence="1">
    <location>
        <begin position="219"/>
        <end position="240"/>
    </location>
</feature>
<feature type="region of interest" description="Disordered" evidence="1">
    <location>
        <begin position="260"/>
        <end position="289"/>
    </location>
</feature>
<feature type="compositionally biased region" description="Polar residues" evidence="1">
    <location>
        <begin position="590"/>
        <end position="604"/>
    </location>
</feature>
<dbReference type="Proteomes" id="UP000007259">
    <property type="component" value="Chromosome 29"/>
</dbReference>
<accession>E9B0V5</accession>
<proteinExistence type="predicted"/>
<feature type="region of interest" description="Disordered" evidence="1">
    <location>
        <begin position="1"/>
        <end position="43"/>
    </location>
</feature>
<name>E9B0V5_LEIMU</name>
<protein>
    <submittedName>
        <fullName evidence="2">Uncharacterized protein</fullName>
    </submittedName>
</protein>
<gene>
    <name evidence="2" type="ORF">LMXM_29_1840</name>
</gene>
<evidence type="ECO:0000313" key="2">
    <source>
        <dbReference type="EMBL" id="CBZ28860.1"/>
    </source>
</evidence>
<evidence type="ECO:0000313" key="3">
    <source>
        <dbReference type="Proteomes" id="UP000007259"/>
    </source>
</evidence>
<dbReference type="OrthoDB" id="267465at2759"/>